<evidence type="ECO:0000256" key="2">
    <source>
        <dbReference type="ARBA" id="ARBA00022448"/>
    </source>
</evidence>
<dbReference type="KEGG" id="soe:110797469"/>
<feature type="transmembrane region" description="Helical" evidence="11">
    <location>
        <begin position="171"/>
        <end position="190"/>
    </location>
</feature>
<sequence length="464" mass="51213">MTIYKNNGCVMLLRVMVVALIPMIVMGQNGTIDARNQTSTKLRILIPVRPGLTKFVAIERHPITGVQNFSGFAIEVFEEIVSFGLPSPVPYEFIPFANADGVMNGTFDDMLKEVSSQGYEGAVGEISILHYRTPWVDFTLPYLDSEISMLIRMNQQPIGKGGIALASATKYIVATTLAFSFVVAISFWILEYRTDKNASQSNDTSSSVQSTGIVYDNLRREILRSITQTRLVVILFFMVMLVLLGCYTASQTSSITAQRRGGGRIKNINQLIRNKLNVGHREGSFVRNLLIQKGIQESKLISLNSEDEMTEKLSKGTAKGGVDAIFGDSPNLKLFLANHTDYCDRFTIVPEVTIDTVGFGFAFNKESSLAKEFSEGLLKLIDTGRLASIQQRTIGSLQTCAGDDDDIGDSNQQLLDSDSLWILIAGAVAVFFLMTIIILLYCGLRHNGRKKKAIAYPCYLLPCC</sequence>
<reference evidence="15" key="2">
    <citation type="submission" date="2025-08" db="UniProtKB">
        <authorList>
            <consortium name="RefSeq"/>
        </authorList>
    </citation>
    <scope>IDENTIFICATION</scope>
    <source>
        <tissue evidence="15">Leaf</tissue>
    </source>
</reference>
<evidence type="ECO:0000256" key="8">
    <source>
        <dbReference type="ARBA" id="ARBA00023180"/>
    </source>
</evidence>
<comment type="subcellular location">
    <subcellularLocation>
        <location evidence="1">Membrane</location>
        <topology evidence="1">Multi-pass membrane protein</topology>
    </subcellularLocation>
</comment>
<dbReference type="SUPFAM" id="SSF53850">
    <property type="entry name" value="Periplasmic binding protein-like II"/>
    <property type="match status" value="1"/>
</dbReference>
<keyword evidence="4 11" id="KW-1133">Transmembrane helix</keyword>
<evidence type="ECO:0000256" key="1">
    <source>
        <dbReference type="ARBA" id="ARBA00004141"/>
    </source>
</evidence>
<keyword evidence="6 11" id="KW-0472">Membrane</keyword>
<proteinExistence type="predicted"/>
<evidence type="ECO:0000256" key="10">
    <source>
        <dbReference type="ARBA" id="ARBA00023303"/>
    </source>
</evidence>
<keyword evidence="3 11" id="KW-0812">Transmembrane</keyword>
<accession>A0A9R0J044</accession>
<keyword evidence="12" id="KW-0732">Signal</keyword>
<evidence type="ECO:0000256" key="12">
    <source>
        <dbReference type="SAM" id="SignalP"/>
    </source>
</evidence>
<protein>
    <submittedName>
        <fullName evidence="15">Glutamate receptor 2.5-like</fullName>
    </submittedName>
</protein>
<organism evidence="14 15">
    <name type="scientific">Spinacia oleracea</name>
    <name type="common">Spinach</name>
    <dbReference type="NCBI Taxonomy" id="3562"/>
    <lineage>
        <taxon>Eukaryota</taxon>
        <taxon>Viridiplantae</taxon>
        <taxon>Streptophyta</taxon>
        <taxon>Embryophyta</taxon>
        <taxon>Tracheophyta</taxon>
        <taxon>Spermatophyta</taxon>
        <taxon>Magnoliopsida</taxon>
        <taxon>eudicotyledons</taxon>
        <taxon>Gunneridae</taxon>
        <taxon>Pentapetalae</taxon>
        <taxon>Caryophyllales</taxon>
        <taxon>Chenopodiaceae</taxon>
        <taxon>Chenopodioideae</taxon>
        <taxon>Anserineae</taxon>
        <taxon>Spinacia</taxon>
    </lineage>
</organism>
<evidence type="ECO:0000256" key="6">
    <source>
        <dbReference type="ARBA" id="ARBA00023136"/>
    </source>
</evidence>
<keyword evidence="10" id="KW-0407">Ion channel</keyword>
<dbReference type="RefSeq" id="XP_021858272.2">
    <property type="nucleotide sequence ID" value="XM_022002580.2"/>
</dbReference>
<evidence type="ECO:0000313" key="15">
    <source>
        <dbReference type="RefSeq" id="XP_021858272.2"/>
    </source>
</evidence>
<dbReference type="GeneID" id="110797469"/>
<dbReference type="GO" id="GO:0015276">
    <property type="term" value="F:ligand-gated monoatomic ion channel activity"/>
    <property type="evidence" value="ECO:0007669"/>
    <property type="project" value="InterPro"/>
</dbReference>
<feature type="chain" id="PRO_5047079538" evidence="12">
    <location>
        <begin position="28"/>
        <end position="464"/>
    </location>
</feature>
<feature type="transmembrane region" description="Helical" evidence="11">
    <location>
        <begin position="420"/>
        <end position="442"/>
    </location>
</feature>
<evidence type="ECO:0000256" key="3">
    <source>
        <dbReference type="ARBA" id="ARBA00022692"/>
    </source>
</evidence>
<keyword evidence="9" id="KW-1071">Ligand-gated ion channel</keyword>
<evidence type="ECO:0000259" key="13">
    <source>
        <dbReference type="SMART" id="SM00079"/>
    </source>
</evidence>
<keyword evidence="7" id="KW-0675">Receptor</keyword>
<evidence type="ECO:0000256" key="9">
    <source>
        <dbReference type="ARBA" id="ARBA00023286"/>
    </source>
</evidence>
<dbReference type="Gene3D" id="3.40.190.10">
    <property type="entry name" value="Periplasmic binding protein-like II"/>
    <property type="match status" value="3"/>
</dbReference>
<name>A0A9R0J044_SPIOL</name>
<feature type="transmembrane region" description="Helical" evidence="11">
    <location>
        <begin position="229"/>
        <end position="250"/>
    </location>
</feature>
<evidence type="ECO:0000256" key="4">
    <source>
        <dbReference type="ARBA" id="ARBA00022989"/>
    </source>
</evidence>
<gene>
    <name evidence="15" type="primary">LOC110797469</name>
</gene>
<evidence type="ECO:0000256" key="7">
    <source>
        <dbReference type="ARBA" id="ARBA00023170"/>
    </source>
</evidence>
<feature type="domain" description="Ionotropic glutamate receptor C-terminal" evidence="13">
    <location>
        <begin position="41"/>
        <end position="396"/>
    </location>
</feature>
<feature type="signal peptide" evidence="12">
    <location>
        <begin position="1"/>
        <end position="27"/>
    </location>
</feature>
<keyword evidence="5" id="KW-0406">Ion transport</keyword>
<dbReference type="SMART" id="SM00079">
    <property type="entry name" value="PBPe"/>
    <property type="match status" value="1"/>
</dbReference>
<dbReference type="GO" id="GO:0016020">
    <property type="term" value="C:membrane"/>
    <property type="evidence" value="ECO:0007669"/>
    <property type="project" value="UniProtKB-SubCell"/>
</dbReference>
<keyword evidence="8" id="KW-0325">Glycoprotein</keyword>
<dbReference type="AlphaFoldDB" id="A0A9R0J044"/>
<evidence type="ECO:0000256" key="5">
    <source>
        <dbReference type="ARBA" id="ARBA00023065"/>
    </source>
</evidence>
<keyword evidence="2" id="KW-0813">Transport</keyword>
<dbReference type="Proteomes" id="UP000813463">
    <property type="component" value="Chromosome 3"/>
</dbReference>
<reference evidence="14" key="1">
    <citation type="journal article" date="2021" name="Nat. Commun.">
        <title>Genomic analyses provide insights into spinach domestication and the genetic basis of agronomic traits.</title>
        <authorList>
            <person name="Cai X."/>
            <person name="Sun X."/>
            <person name="Xu C."/>
            <person name="Sun H."/>
            <person name="Wang X."/>
            <person name="Ge C."/>
            <person name="Zhang Z."/>
            <person name="Wang Q."/>
            <person name="Fei Z."/>
            <person name="Jiao C."/>
            <person name="Wang Q."/>
        </authorList>
    </citation>
    <scope>NUCLEOTIDE SEQUENCE [LARGE SCALE GENOMIC DNA]</scope>
    <source>
        <strain evidence="14">cv. Varoflay</strain>
    </source>
</reference>
<dbReference type="InterPro" id="IPR001320">
    <property type="entry name" value="Iontro_rcpt_C"/>
</dbReference>
<evidence type="ECO:0000313" key="14">
    <source>
        <dbReference type="Proteomes" id="UP000813463"/>
    </source>
</evidence>
<dbReference type="Pfam" id="PF00060">
    <property type="entry name" value="Lig_chan"/>
    <property type="match status" value="1"/>
</dbReference>
<dbReference type="InterPro" id="IPR015683">
    <property type="entry name" value="Ionotropic_Glu_rcpt"/>
</dbReference>
<keyword evidence="14" id="KW-1185">Reference proteome</keyword>
<dbReference type="PANTHER" id="PTHR18966">
    <property type="entry name" value="IONOTROPIC GLUTAMATE RECEPTOR"/>
    <property type="match status" value="1"/>
</dbReference>
<evidence type="ECO:0000256" key="11">
    <source>
        <dbReference type="SAM" id="Phobius"/>
    </source>
</evidence>